<dbReference type="Pfam" id="PF08386">
    <property type="entry name" value="Abhydrolase_4"/>
    <property type="match status" value="1"/>
</dbReference>
<dbReference type="Gene3D" id="3.40.50.1820">
    <property type="entry name" value="alpha/beta hydrolase"/>
    <property type="match status" value="1"/>
</dbReference>
<sequence>MPNPSRLRAAALTAVLVLSVTVAGCDSDAADKDEDPAAQELSWKDCPAPSESQGGGEAPSALPNDDQWQCTTLKVPLDWDEPKGDTIGLALIRAEASGAEEKQIGSLVFNFGGPGSSGVASLPAFANKFAHLRTRYDLVSFDPRGVGRSAGVECLSDEQLDEYFQQDATPDNAAERRALLEDTKAFNSACEKNSGKILPHLRTTDAARDLELMRQALGDDKLHYFGISYGTELGGVYAHLFPKKVGRTVFDAVVDPTRNPEQGSLGQAKGFQLALDNFAEDCTSKQEPCPLGDTVQDVKDRIAGLLKNLDSKPIPGAFPRELTQTVATSGIAQALYSRDYWEYLTQGLQQAYAGDGTVLMLLADAMNGRNENGEYSNIAAANVSINCADSKPRYTTADVEEKLPQFREASPLFGDYLAWGLLGCTDWPVPGAVDDPAVSAAGAAPILVIGNTGDPATPYEGARKMADELGKGVGVELTYRGQGHGAYGSGNKCVRDAVDGYLLDGRVPSPGQVCS</sequence>
<reference evidence="7" key="1">
    <citation type="journal article" date="2014" name="Int. J. Syst. Evol. Microbiol.">
        <title>Complete genome sequence of Corynebacterium casei LMG S-19264T (=DSM 44701T), isolated from a smear-ripened cheese.</title>
        <authorList>
            <consortium name="US DOE Joint Genome Institute (JGI-PGF)"/>
            <person name="Walter F."/>
            <person name="Albersmeier A."/>
            <person name="Kalinowski J."/>
            <person name="Ruckert C."/>
        </authorList>
    </citation>
    <scope>NUCLEOTIDE SEQUENCE</scope>
    <source>
        <strain evidence="7">JCM 3035</strain>
    </source>
</reference>
<dbReference type="InterPro" id="IPR013595">
    <property type="entry name" value="Pept_S33_TAP-like_C"/>
</dbReference>
<evidence type="ECO:0000256" key="4">
    <source>
        <dbReference type="SAM" id="MobiDB-lite"/>
    </source>
</evidence>
<evidence type="ECO:0000256" key="1">
    <source>
        <dbReference type="ARBA" id="ARBA00010088"/>
    </source>
</evidence>
<comment type="caution">
    <text evidence="7">The sequence shown here is derived from an EMBL/GenBank/DDBJ whole genome shotgun (WGS) entry which is preliminary data.</text>
</comment>
<comment type="similarity">
    <text evidence="1">Belongs to the peptidase S33 family.</text>
</comment>
<organism evidence="7 8">
    <name type="scientific">Streptomyces flaveus</name>
    <dbReference type="NCBI Taxonomy" id="66370"/>
    <lineage>
        <taxon>Bacteria</taxon>
        <taxon>Bacillati</taxon>
        <taxon>Actinomycetota</taxon>
        <taxon>Actinomycetes</taxon>
        <taxon>Kitasatosporales</taxon>
        <taxon>Streptomycetaceae</taxon>
        <taxon>Streptomyces</taxon>
        <taxon>Streptomyces aurantiacus group</taxon>
    </lineage>
</organism>
<evidence type="ECO:0000259" key="6">
    <source>
        <dbReference type="Pfam" id="PF08386"/>
    </source>
</evidence>
<feature type="signal peptide" evidence="5">
    <location>
        <begin position="1"/>
        <end position="24"/>
    </location>
</feature>
<evidence type="ECO:0000313" key="8">
    <source>
        <dbReference type="Proteomes" id="UP000637788"/>
    </source>
</evidence>
<name>A0A917QJA9_9ACTN</name>
<evidence type="ECO:0000256" key="2">
    <source>
        <dbReference type="ARBA" id="ARBA00022729"/>
    </source>
</evidence>
<feature type="domain" description="Peptidase S33 tripeptidyl aminopeptidase-like C-terminal" evidence="6">
    <location>
        <begin position="410"/>
        <end position="514"/>
    </location>
</feature>
<dbReference type="EMBL" id="BMPQ01000002">
    <property type="protein sequence ID" value="GGK53364.1"/>
    <property type="molecule type" value="Genomic_DNA"/>
</dbReference>
<gene>
    <name evidence="7" type="ORF">GCM10010094_12190</name>
</gene>
<feature type="region of interest" description="Disordered" evidence="4">
    <location>
        <begin position="27"/>
        <end position="66"/>
    </location>
</feature>
<dbReference type="SUPFAM" id="SSF53474">
    <property type="entry name" value="alpha/beta-Hydrolases"/>
    <property type="match status" value="1"/>
</dbReference>
<dbReference type="GO" id="GO:0016787">
    <property type="term" value="F:hydrolase activity"/>
    <property type="evidence" value="ECO:0007669"/>
    <property type="project" value="UniProtKB-KW"/>
</dbReference>
<keyword evidence="2 5" id="KW-0732">Signal</keyword>
<protein>
    <submittedName>
        <fullName evidence="7">Peptidase</fullName>
    </submittedName>
</protein>
<dbReference type="InterPro" id="IPR051601">
    <property type="entry name" value="Serine_prot/Carboxylest_S33"/>
</dbReference>
<proteinExistence type="inferred from homology"/>
<keyword evidence="3" id="KW-0378">Hydrolase</keyword>
<dbReference type="Proteomes" id="UP000637788">
    <property type="component" value="Unassembled WGS sequence"/>
</dbReference>
<evidence type="ECO:0000313" key="7">
    <source>
        <dbReference type="EMBL" id="GGK53364.1"/>
    </source>
</evidence>
<evidence type="ECO:0000256" key="3">
    <source>
        <dbReference type="ARBA" id="ARBA00022801"/>
    </source>
</evidence>
<accession>A0A917QJA9</accession>
<reference evidence="7" key="2">
    <citation type="submission" date="2020-09" db="EMBL/GenBank/DDBJ databases">
        <authorList>
            <person name="Sun Q."/>
            <person name="Ohkuma M."/>
        </authorList>
    </citation>
    <scope>NUCLEOTIDE SEQUENCE</scope>
    <source>
        <strain evidence="7">JCM 3035</strain>
    </source>
</reference>
<dbReference type="InterPro" id="IPR029058">
    <property type="entry name" value="AB_hydrolase_fold"/>
</dbReference>
<dbReference type="RefSeq" id="WP_189320814.1">
    <property type="nucleotide sequence ID" value="NZ_BMPQ01000002.1"/>
</dbReference>
<evidence type="ECO:0000256" key="5">
    <source>
        <dbReference type="SAM" id="SignalP"/>
    </source>
</evidence>
<dbReference type="PANTHER" id="PTHR43248">
    <property type="entry name" value="2-SUCCINYL-6-HYDROXY-2,4-CYCLOHEXADIENE-1-CARBOXYLATE SYNTHASE"/>
    <property type="match status" value="1"/>
</dbReference>
<keyword evidence="8" id="KW-1185">Reference proteome</keyword>
<dbReference type="PROSITE" id="PS51257">
    <property type="entry name" value="PROKAR_LIPOPROTEIN"/>
    <property type="match status" value="1"/>
</dbReference>
<dbReference type="PANTHER" id="PTHR43248:SF29">
    <property type="entry name" value="TRIPEPTIDYL AMINOPEPTIDASE"/>
    <property type="match status" value="1"/>
</dbReference>
<dbReference type="AlphaFoldDB" id="A0A917QJA9"/>
<feature type="chain" id="PRO_5038350448" evidence="5">
    <location>
        <begin position="25"/>
        <end position="515"/>
    </location>
</feature>